<dbReference type="InterPro" id="IPR011032">
    <property type="entry name" value="GroES-like_sf"/>
</dbReference>
<dbReference type="SMART" id="SM00829">
    <property type="entry name" value="PKS_ER"/>
    <property type="match status" value="1"/>
</dbReference>
<evidence type="ECO:0000256" key="1">
    <source>
        <dbReference type="ARBA" id="ARBA00008072"/>
    </source>
</evidence>
<evidence type="ECO:0000256" key="2">
    <source>
        <dbReference type="ARBA" id="ARBA00022857"/>
    </source>
</evidence>
<dbReference type="Pfam" id="PF08240">
    <property type="entry name" value="ADH_N"/>
    <property type="match status" value="1"/>
</dbReference>
<dbReference type="Gene3D" id="3.40.50.720">
    <property type="entry name" value="NAD(P)-binding Rossmann-like Domain"/>
    <property type="match status" value="1"/>
</dbReference>
<feature type="domain" description="Enoyl reductase (ER)" evidence="4">
    <location>
        <begin position="14"/>
        <end position="318"/>
    </location>
</feature>
<keyword evidence="3" id="KW-0560">Oxidoreductase</keyword>
<dbReference type="SUPFAM" id="SSF51735">
    <property type="entry name" value="NAD(P)-binding Rossmann-fold domains"/>
    <property type="match status" value="1"/>
</dbReference>
<name>A0ABR4CPA0_9HELO</name>
<dbReference type="InterPro" id="IPR047122">
    <property type="entry name" value="Trans-enoyl_RdTase-like"/>
</dbReference>
<dbReference type="Gene3D" id="3.90.180.10">
    <property type="entry name" value="Medium-chain alcohol dehydrogenases, catalytic domain"/>
    <property type="match status" value="1"/>
</dbReference>
<keyword evidence="2" id="KW-0521">NADP</keyword>
<reference evidence="5 6" key="1">
    <citation type="journal article" date="2024" name="Commun. Biol.">
        <title>Comparative genomic analysis of thermophilic fungi reveals convergent evolutionary adaptations and gene losses.</title>
        <authorList>
            <person name="Steindorff A.S."/>
            <person name="Aguilar-Pontes M.V."/>
            <person name="Robinson A.J."/>
            <person name="Andreopoulos B."/>
            <person name="LaButti K."/>
            <person name="Kuo A."/>
            <person name="Mondo S."/>
            <person name="Riley R."/>
            <person name="Otillar R."/>
            <person name="Haridas S."/>
            <person name="Lipzen A."/>
            <person name="Grimwood J."/>
            <person name="Schmutz J."/>
            <person name="Clum A."/>
            <person name="Reid I.D."/>
            <person name="Moisan M.C."/>
            <person name="Butler G."/>
            <person name="Nguyen T.T.M."/>
            <person name="Dewar K."/>
            <person name="Conant G."/>
            <person name="Drula E."/>
            <person name="Henrissat B."/>
            <person name="Hansel C."/>
            <person name="Singer S."/>
            <person name="Hutchinson M.I."/>
            <person name="de Vries R.P."/>
            <person name="Natvig D.O."/>
            <person name="Powell A.J."/>
            <person name="Tsang A."/>
            <person name="Grigoriev I.V."/>
        </authorList>
    </citation>
    <scope>NUCLEOTIDE SEQUENCE [LARGE SCALE GENOMIC DNA]</scope>
    <source>
        <strain evidence="5 6">CBS 494.80</strain>
    </source>
</reference>
<dbReference type="InterPro" id="IPR013154">
    <property type="entry name" value="ADH-like_N"/>
</dbReference>
<dbReference type="InterPro" id="IPR020843">
    <property type="entry name" value="ER"/>
</dbReference>
<gene>
    <name evidence="5" type="ORF">VTL71DRAFT_12403</name>
</gene>
<dbReference type="Proteomes" id="UP001595075">
    <property type="component" value="Unassembled WGS sequence"/>
</dbReference>
<sequence>MDEIFQTQKALKISQPGELEITESSLVPRPEADEVLVRVIYVALNPVDSKSTDLSPTLGATIGCDFAGEVLQVGMNVKKLLSVGDRVCGSVLGNNPDGLDNGAFSEYVTVAGDLLIKIPSSMSYQTAATLGIGLATVGLALHRLKVPFPGAEISENIERKSILIYGGGTATGGLAIQIARMCGMVPITTCSPRNFDRVKALGAVAVFDYHQPDCGSEIHTFTKDHLGYAIDCITDTSGGQYVGLDPFPIRSHTRRSIKPNWIIAFTLLNKPLNWKRPFLREAKPQDREFGERWFKIIQELLDQEAIEAHPYEERAGGLEGVIDGLAKCSFRAELKVIGFDNVCIVNLKISTLSSASSLPSAAAFNPRTSISTRDYQNLSYCFYLYFLVTTVTSKDNPQMPALIWSINGLRTFAIAMMAIALDFLIG</sequence>
<accession>A0ABR4CPA0</accession>
<evidence type="ECO:0000256" key="3">
    <source>
        <dbReference type="ARBA" id="ARBA00023002"/>
    </source>
</evidence>
<dbReference type="PANTHER" id="PTHR45348:SF6">
    <property type="entry name" value="TRANS-ENOYL REDUCTASE APDC"/>
    <property type="match status" value="1"/>
</dbReference>
<comment type="caution">
    <text evidence="5">The sequence shown here is derived from an EMBL/GenBank/DDBJ whole genome shotgun (WGS) entry which is preliminary data.</text>
</comment>
<organism evidence="5 6">
    <name type="scientific">Oculimacula yallundae</name>
    <dbReference type="NCBI Taxonomy" id="86028"/>
    <lineage>
        <taxon>Eukaryota</taxon>
        <taxon>Fungi</taxon>
        <taxon>Dikarya</taxon>
        <taxon>Ascomycota</taxon>
        <taxon>Pezizomycotina</taxon>
        <taxon>Leotiomycetes</taxon>
        <taxon>Helotiales</taxon>
        <taxon>Ploettnerulaceae</taxon>
        <taxon>Oculimacula</taxon>
    </lineage>
</organism>
<dbReference type="EMBL" id="JAZHXI010000005">
    <property type="protein sequence ID" value="KAL2071168.1"/>
    <property type="molecule type" value="Genomic_DNA"/>
</dbReference>
<protein>
    <recommendedName>
        <fullName evidence="4">Enoyl reductase (ER) domain-containing protein</fullName>
    </recommendedName>
</protein>
<evidence type="ECO:0000313" key="6">
    <source>
        <dbReference type="Proteomes" id="UP001595075"/>
    </source>
</evidence>
<keyword evidence="6" id="KW-1185">Reference proteome</keyword>
<evidence type="ECO:0000313" key="5">
    <source>
        <dbReference type="EMBL" id="KAL2071168.1"/>
    </source>
</evidence>
<proteinExistence type="inferred from homology"/>
<evidence type="ECO:0000259" key="4">
    <source>
        <dbReference type="SMART" id="SM00829"/>
    </source>
</evidence>
<dbReference type="CDD" id="cd08249">
    <property type="entry name" value="enoyl_reductase_like"/>
    <property type="match status" value="1"/>
</dbReference>
<dbReference type="InterPro" id="IPR036291">
    <property type="entry name" value="NAD(P)-bd_dom_sf"/>
</dbReference>
<dbReference type="PANTHER" id="PTHR45348">
    <property type="entry name" value="HYPOTHETICAL OXIDOREDUCTASE (EUROFUNG)"/>
    <property type="match status" value="1"/>
</dbReference>
<comment type="similarity">
    <text evidence="1">Belongs to the zinc-containing alcohol dehydrogenase family.</text>
</comment>
<dbReference type="SUPFAM" id="SSF50129">
    <property type="entry name" value="GroES-like"/>
    <property type="match status" value="1"/>
</dbReference>